<feature type="compositionally biased region" description="Polar residues" evidence="1">
    <location>
        <begin position="70"/>
        <end position="79"/>
    </location>
</feature>
<evidence type="ECO:0000313" key="3">
    <source>
        <dbReference type="Proteomes" id="UP000593571"/>
    </source>
</evidence>
<comment type="caution">
    <text evidence="2">The sequence shown here is derived from an EMBL/GenBank/DDBJ whole genome shotgun (WGS) entry which is preliminary data.</text>
</comment>
<evidence type="ECO:0000256" key="1">
    <source>
        <dbReference type="SAM" id="MobiDB-lite"/>
    </source>
</evidence>
<dbReference type="Proteomes" id="UP000593571">
    <property type="component" value="Unassembled WGS sequence"/>
</dbReference>
<name>A0A7J8HS45_ROUAE</name>
<reference evidence="2 3" key="1">
    <citation type="journal article" date="2020" name="Nature">
        <title>Six reference-quality genomes reveal evolution of bat adaptations.</title>
        <authorList>
            <person name="Jebb D."/>
            <person name="Huang Z."/>
            <person name="Pippel M."/>
            <person name="Hughes G.M."/>
            <person name="Lavrichenko K."/>
            <person name="Devanna P."/>
            <person name="Winkler S."/>
            <person name="Jermiin L.S."/>
            <person name="Skirmuntt E.C."/>
            <person name="Katzourakis A."/>
            <person name="Burkitt-Gray L."/>
            <person name="Ray D.A."/>
            <person name="Sullivan K.A.M."/>
            <person name="Roscito J.G."/>
            <person name="Kirilenko B.M."/>
            <person name="Davalos L.M."/>
            <person name="Corthals A.P."/>
            <person name="Power M.L."/>
            <person name="Jones G."/>
            <person name="Ransome R.D."/>
            <person name="Dechmann D.K.N."/>
            <person name="Locatelli A.G."/>
            <person name="Puechmaille S.J."/>
            <person name="Fedrigo O."/>
            <person name="Jarvis E.D."/>
            <person name="Hiller M."/>
            <person name="Vernes S.C."/>
            <person name="Myers E.W."/>
            <person name="Teeling E.C."/>
        </authorList>
    </citation>
    <scope>NUCLEOTIDE SEQUENCE [LARGE SCALE GENOMIC DNA]</scope>
    <source>
        <strain evidence="2">MRouAeg1</strain>
        <tissue evidence="2">Muscle</tissue>
    </source>
</reference>
<keyword evidence="3" id="KW-1185">Reference proteome</keyword>
<feature type="region of interest" description="Disordered" evidence="1">
    <location>
        <begin position="59"/>
        <end position="142"/>
    </location>
</feature>
<organism evidence="2 3">
    <name type="scientific">Rousettus aegyptiacus</name>
    <name type="common">Egyptian fruit bat</name>
    <name type="synonym">Pteropus aegyptiacus</name>
    <dbReference type="NCBI Taxonomy" id="9407"/>
    <lineage>
        <taxon>Eukaryota</taxon>
        <taxon>Metazoa</taxon>
        <taxon>Chordata</taxon>
        <taxon>Craniata</taxon>
        <taxon>Vertebrata</taxon>
        <taxon>Euteleostomi</taxon>
        <taxon>Mammalia</taxon>
        <taxon>Eutheria</taxon>
        <taxon>Laurasiatheria</taxon>
        <taxon>Chiroptera</taxon>
        <taxon>Yinpterochiroptera</taxon>
        <taxon>Pteropodoidea</taxon>
        <taxon>Pteropodidae</taxon>
        <taxon>Rousettinae</taxon>
        <taxon>Rousettus</taxon>
    </lineage>
</organism>
<accession>A0A7J8HS45</accession>
<evidence type="ECO:0000313" key="2">
    <source>
        <dbReference type="EMBL" id="KAF6474725.1"/>
    </source>
</evidence>
<dbReference type="EMBL" id="JACASE010000004">
    <property type="protein sequence ID" value="KAF6474725.1"/>
    <property type="molecule type" value="Genomic_DNA"/>
</dbReference>
<protein>
    <submittedName>
        <fullName evidence="2">Uncharacterized protein</fullName>
    </submittedName>
</protein>
<gene>
    <name evidence="2" type="ORF">HJG63_010895</name>
</gene>
<proteinExistence type="predicted"/>
<dbReference type="AlphaFoldDB" id="A0A7J8HS45"/>
<feature type="compositionally biased region" description="Basic and acidic residues" evidence="1">
    <location>
        <begin position="118"/>
        <end position="142"/>
    </location>
</feature>
<sequence>MPPVNSMEKEAKIMLQAVSFPCSFGELLLLETMCVGGAGSQCFASSGYGNMASHGTPSLLPTWGGARDQAQPSSSSTISHDLLGEREAPSAPLGIKPWRPGPRPGILLEGENKSSALRLDDVRESQATMTEERWRDSDHIPP</sequence>